<feature type="chain" id="PRO_5032406881" description="Integral membrane protein" evidence="2">
    <location>
        <begin position="30"/>
        <end position="135"/>
    </location>
</feature>
<keyword evidence="2" id="KW-0732">Signal</keyword>
<comment type="caution">
    <text evidence="3">The sequence shown here is derived from an EMBL/GenBank/DDBJ whole genome shotgun (WGS) entry which is preliminary data.</text>
</comment>
<feature type="signal peptide" evidence="2">
    <location>
        <begin position="1"/>
        <end position="29"/>
    </location>
</feature>
<organism evidence="3 4">
    <name type="scientific">Campylobacter upsaliensis JV21</name>
    <dbReference type="NCBI Taxonomy" id="888826"/>
    <lineage>
        <taxon>Bacteria</taxon>
        <taxon>Pseudomonadati</taxon>
        <taxon>Campylobacterota</taxon>
        <taxon>Epsilonproteobacteria</taxon>
        <taxon>Campylobacterales</taxon>
        <taxon>Campylobacteraceae</taxon>
        <taxon>Campylobacter</taxon>
    </lineage>
</organism>
<evidence type="ECO:0000256" key="2">
    <source>
        <dbReference type="SAM" id="SignalP"/>
    </source>
</evidence>
<evidence type="ECO:0000256" key="1">
    <source>
        <dbReference type="SAM" id="Phobius"/>
    </source>
</evidence>
<sequence>MNFKNIKLTNKGLFLALVYATLLSVGANADEFNDALNTVTSASNTGRGVLGEGMRWVFAVFLPAICMFTGAFLGYTQAKKKAEQEQASFKIYVITGISALIGFFVYCIVVMLFSSALFGDSKALFEKIYEFWRTL</sequence>
<protein>
    <recommendedName>
        <fullName evidence="5">Integral membrane protein</fullName>
    </recommendedName>
</protein>
<reference evidence="3 4" key="1">
    <citation type="submission" date="2010-12" db="EMBL/GenBank/DDBJ databases">
        <authorList>
            <person name="Muzny D."/>
            <person name="Qin X."/>
            <person name="Buhay C."/>
            <person name="Dugan-Rocha S."/>
            <person name="Ding Y."/>
            <person name="Chen G."/>
            <person name="Hawes A."/>
            <person name="Holder M."/>
            <person name="Jhangiani S."/>
            <person name="Johnson A."/>
            <person name="Khan Z."/>
            <person name="Li Z."/>
            <person name="Liu W."/>
            <person name="Liu X."/>
            <person name="Perez L."/>
            <person name="Shen H."/>
            <person name="Wang Q."/>
            <person name="Watt J."/>
            <person name="Xi L."/>
            <person name="Xin Y."/>
            <person name="Zhou J."/>
            <person name="Deng J."/>
            <person name="Jiang H."/>
            <person name="Liu Y."/>
            <person name="Qu J."/>
            <person name="Song X.-Z."/>
            <person name="Zhang L."/>
            <person name="Villasana D."/>
            <person name="Johnson A."/>
            <person name="Liu J."/>
            <person name="Liyanage D."/>
            <person name="Lorensuhewa L."/>
            <person name="Robinson T."/>
            <person name="Song A."/>
            <person name="Song B.-B."/>
            <person name="Dinh H."/>
            <person name="Thornton R."/>
            <person name="Coyle M."/>
            <person name="Francisco L."/>
            <person name="Jackson L."/>
            <person name="Javaid M."/>
            <person name="Korchina V."/>
            <person name="Kovar C."/>
            <person name="Mata R."/>
            <person name="Mathew T."/>
            <person name="Ngo R."/>
            <person name="Nguyen L."/>
            <person name="Nguyen N."/>
            <person name="Okwuonu G."/>
            <person name="Ongeri F."/>
            <person name="Pham C."/>
            <person name="Simmons D."/>
            <person name="Wilczek-Boney K."/>
            <person name="Hale W."/>
            <person name="Jakkamsetti A."/>
            <person name="Pham P."/>
            <person name="Ruth R."/>
            <person name="San Lucas F."/>
            <person name="Warren J."/>
            <person name="Zhang J."/>
            <person name="Zhao Z."/>
            <person name="Zhou C."/>
            <person name="Zhu D."/>
            <person name="Lee S."/>
            <person name="Bess C."/>
            <person name="Blankenburg K."/>
            <person name="Forbes L."/>
            <person name="Fu Q."/>
            <person name="Gubbala S."/>
            <person name="Hirani K."/>
            <person name="Jayaseelan J.C."/>
            <person name="Lara F."/>
            <person name="Munidasa M."/>
            <person name="Palculict T."/>
            <person name="Patil S."/>
            <person name="Pu L.-L."/>
            <person name="Saada N."/>
            <person name="Tang L."/>
            <person name="Weissenberger G."/>
            <person name="Zhu Y."/>
            <person name="Hemphill L."/>
            <person name="Shang Y."/>
            <person name="Youmans B."/>
            <person name="Ayvaz T."/>
            <person name="Ross M."/>
            <person name="Santibanez J."/>
            <person name="Aqrawi P."/>
            <person name="Gross S."/>
            <person name="Joshi V."/>
            <person name="Fowler G."/>
            <person name="Nazareth L."/>
            <person name="Reid J."/>
            <person name="Worley K."/>
            <person name="Petrosino J."/>
            <person name="Highlander S."/>
            <person name="Gibbs R."/>
        </authorList>
    </citation>
    <scope>NUCLEOTIDE SEQUENCE [LARGE SCALE GENOMIC DNA]</scope>
    <source>
        <strain evidence="3 4">JV21</strain>
    </source>
</reference>
<dbReference type="EMBL" id="AEPU01000037">
    <property type="protein sequence ID" value="EFU71090.1"/>
    <property type="molecule type" value="Genomic_DNA"/>
</dbReference>
<gene>
    <name evidence="3" type="ORF">HMPREF9400_1690</name>
</gene>
<accession>A0A828QVP3</accession>
<name>A0A828QVP3_CAMUP</name>
<feature type="transmembrane region" description="Helical" evidence="1">
    <location>
        <begin position="53"/>
        <end position="75"/>
    </location>
</feature>
<dbReference type="AlphaFoldDB" id="A0A828QVP3"/>
<dbReference type="Proteomes" id="UP000005813">
    <property type="component" value="Unassembled WGS sequence"/>
</dbReference>
<keyword evidence="1" id="KW-1133">Transmembrane helix</keyword>
<dbReference type="RefSeq" id="WP_004278225.1">
    <property type="nucleotide sequence ID" value="NZ_GL622228.1"/>
</dbReference>
<feature type="transmembrane region" description="Helical" evidence="1">
    <location>
        <begin position="87"/>
        <end position="113"/>
    </location>
</feature>
<proteinExistence type="predicted"/>
<keyword evidence="1" id="KW-0472">Membrane</keyword>
<evidence type="ECO:0008006" key="5">
    <source>
        <dbReference type="Google" id="ProtNLM"/>
    </source>
</evidence>
<evidence type="ECO:0000313" key="3">
    <source>
        <dbReference type="EMBL" id="EFU71090.1"/>
    </source>
</evidence>
<keyword evidence="1" id="KW-0812">Transmembrane</keyword>
<evidence type="ECO:0000313" key="4">
    <source>
        <dbReference type="Proteomes" id="UP000005813"/>
    </source>
</evidence>